<dbReference type="InterPro" id="IPR006869">
    <property type="entry name" value="DUF547"/>
</dbReference>
<dbReference type="SUPFAM" id="SSF46785">
    <property type="entry name" value="Winged helix' DNA-binding domain"/>
    <property type="match status" value="1"/>
</dbReference>
<dbReference type="CDD" id="cd04371">
    <property type="entry name" value="DEP"/>
    <property type="match status" value="1"/>
</dbReference>
<dbReference type="PANTHER" id="PTHR46361">
    <property type="entry name" value="ELECTRON CARRIER/ PROTEIN DISULFIDE OXIDOREDUCTASE"/>
    <property type="match status" value="1"/>
</dbReference>
<dbReference type="PROSITE" id="PS51354">
    <property type="entry name" value="GLUTAREDOXIN_2"/>
    <property type="match status" value="1"/>
</dbReference>
<accession>A0AAD3H3W2</accession>
<dbReference type="AlphaFoldDB" id="A0AAD3H3W2"/>
<name>A0AAD3H3W2_9STRA</name>
<dbReference type="PROSITE" id="PS00195">
    <property type="entry name" value="GLUTAREDOXIN_1"/>
    <property type="match status" value="1"/>
</dbReference>
<feature type="domain" description="DEP" evidence="4">
    <location>
        <begin position="140"/>
        <end position="214"/>
    </location>
</feature>
<keyword evidence="2" id="KW-0676">Redox-active center</keyword>
<sequence>MGRVTVFAIDGCPHCIRAKENLKQRNIAYTEINLTAHPEKRSDMLSLSDSLTVPRIFFNNEHIGGAKETIELLEKLDQQGSAKETIEKKYILGEETLDPRLEPSTKPAFQVTPPLPRDEDDMIKLPNGDKMTVLAMTQKLMENLPVYDLGYMGKTYKNATRGKNVVDALESIFSLDRKEALDFGKYLQERHILDHVTGDHVLSDDKNFYFRLQTYQQLDVLNSFRVWTDRVDPDYMGTVARFSKSMSRIHSRCTVEGGDIDLTAATKDKEYPKFEEEICELQGIKMDEMSRDAKTAFLINVYNLLIKYAFIKVGVPSSDLKRAAFFTQVKCDIGGEKYSFNDIENGILRGNAKAPYNLKTQFKSSGDPRTRHSLDKVDHRIHFALNCGARSCPPVKKFSVADLDEELRIVAMAFCEQDENCGVYPDKNEIRLSTIFKWYRVDFADSTKNLPKALVKYLRKDKKAALQKMLDGKKSISVKFNTYDWSSNVTNVREFETSNLKSDVTPLSSIFGL</sequence>
<dbReference type="PRINTS" id="PR00160">
    <property type="entry name" value="GLUTAREDOXIN"/>
</dbReference>
<dbReference type="Gene3D" id="1.10.10.10">
    <property type="entry name" value="Winged helix-like DNA-binding domain superfamily/Winged helix DNA-binding domain"/>
    <property type="match status" value="1"/>
</dbReference>
<dbReference type="EMBL" id="BLLK01000038">
    <property type="protein sequence ID" value="GFH49415.1"/>
    <property type="molecule type" value="Genomic_DNA"/>
</dbReference>
<keyword evidence="1" id="KW-1015">Disulfide bond</keyword>
<dbReference type="SUPFAM" id="SSF52833">
    <property type="entry name" value="Thioredoxin-like"/>
    <property type="match status" value="1"/>
</dbReference>
<keyword evidence="6" id="KW-1185">Reference proteome</keyword>
<reference evidence="5 6" key="1">
    <citation type="journal article" date="2021" name="Sci. Rep.">
        <title>The genome of the diatom Chaetoceros tenuissimus carries an ancient integrated fragment of an extant virus.</title>
        <authorList>
            <person name="Hongo Y."/>
            <person name="Kimura K."/>
            <person name="Takaki Y."/>
            <person name="Yoshida Y."/>
            <person name="Baba S."/>
            <person name="Kobayashi G."/>
            <person name="Nagasaki K."/>
            <person name="Hano T."/>
            <person name="Tomaru Y."/>
        </authorList>
    </citation>
    <scope>NUCLEOTIDE SEQUENCE [LARGE SCALE GENOMIC DNA]</scope>
    <source>
        <strain evidence="5 6">NIES-3715</strain>
    </source>
</reference>
<dbReference type="InterPro" id="IPR036388">
    <property type="entry name" value="WH-like_DNA-bd_sf"/>
</dbReference>
<dbReference type="Pfam" id="PF04784">
    <property type="entry name" value="DUF547"/>
    <property type="match status" value="1"/>
</dbReference>
<dbReference type="Proteomes" id="UP001054902">
    <property type="component" value="Unassembled WGS sequence"/>
</dbReference>
<gene>
    <name evidence="5" type="ORF">CTEN210_05891</name>
</gene>
<evidence type="ECO:0000313" key="6">
    <source>
        <dbReference type="Proteomes" id="UP001054902"/>
    </source>
</evidence>
<dbReference type="Pfam" id="PF00610">
    <property type="entry name" value="DEP"/>
    <property type="match status" value="1"/>
</dbReference>
<dbReference type="InterPro" id="IPR000591">
    <property type="entry name" value="DEP_dom"/>
</dbReference>
<protein>
    <recommendedName>
        <fullName evidence="4">DEP domain-containing protein</fullName>
    </recommendedName>
</protein>
<evidence type="ECO:0000259" key="4">
    <source>
        <dbReference type="SMART" id="SM00049"/>
    </source>
</evidence>
<dbReference type="CDD" id="cd02066">
    <property type="entry name" value="GRX_family"/>
    <property type="match status" value="1"/>
</dbReference>
<dbReference type="GO" id="GO:0035556">
    <property type="term" value="P:intracellular signal transduction"/>
    <property type="evidence" value="ECO:0007669"/>
    <property type="project" value="InterPro"/>
</dbReference>
<dbReference type="PANTHER" id="PTHR46361:SF3">
    <property type="entry name" value="ELECTRON CARRIER_ PROTEIN DISULFIDE OXIDOREDUCTASE"/>
    <property type="match status" value="1"/>
</dbReference>
<proteinExistence type="predicted"/>
<dbReference type="Pfam" id="PF00462">
    <property type="entry name" value="Glutaredoxin"/>
    <property type="match status" value="1"/>
</dbReference>
<evidence type="ECO:0000256" key="3">
    <source>
        <dbReference type="SAM" id="MobiDB-lite"/>
    </source>
</evidence>
<dbReference type="InterPro" id="IPR002109">
    <property type="entry name" value="Glutaredoxin"/>
</dbReference>
<dbReference type="Gene3D" id="3.40.30.10">
    <property type="entry name" value="Glutaredoxin"/>
    <property type="match status" value="1"/>
</dbReference>
<dbReference type="InterPro" id="IPR036249">
    <property type="entry name" value="Thioredoxin-like_sf"/>
</dbReference>
<dbReference type="SMART" id="SM00049">
    <property type="entry name" value="DEP"/>
    <property type="match status" value="1"/>
</dbReference>
<organism evidence="5 6">
    <name type="scientific">Chaetoceros tenuissimus</name>
    <dbReference type="NCBI Taxonomy" id="426638"/>
    <lineage>
        <taxon>Eukaryota</taxon>
        <taxon>Sar</taxon>
        <taxon>Stramenopiles</taxon>
        <taxon>Ochrophyta</taxon>
        <taxon>Bacillariophyta</taxon>
        <taxon>Coscinodiscophyceae</taxon>
        <taxon>Chaetocerotophycidae</taxon>
        <taxon>Chaetocerotales</taxon>
        <taxon>Chaetocerotaceae</taxon>
        <taxon>Chaetoceros</taxon>
    </lineage>
</organism>
<comment type="caution">
    <text evidence="5">The sequence shown here is derived from an EMBL/GenBank/DDBJ whole genome shotgun (WGS) entry which is preliminary data.</text>
</comment>
<dbReference type="InterPro" id="IPR014025">
    <property type="entry name" value="Glutaredoxin_subgr"/>
</dbReference>
<evidence type="ECO:0000256" key="2">
    <source>
        <dbReference type="ARBA" id="ARBA00023284"/>
    </source>
</evidence>
<dbReference type="InterPro" id="IPR011767">
    <property type="entry name" value="GLR_AS"/>
</dbReference>
<evidence type="ECO:0000256" key="1">
    <source>
        <dbReference type="ARBA" id="ARBA00023157"/>
    </source>
</evidence>
<feature type="region of interest" description="Disordered" evidence="3">
    <location>
        <begin position="102"/>
        <end position="123"/>
    </location>
</feature>
<dbReference type="InterPro" id="IPR036390">
    <property type="entry name" value="WH_DNA-bd_sf"/>
</dbReference>
<evidence type="ECO:0000313" key="5">
    <source>
        <dbReference type="EMBL" id="GFH49415.1"/>
    </source>
</evidence>